<keyword evidence="4" id="KW-0479">Metal-binding</keyword>
<dbReference type="PANTHER" id="PTHR11733:SF167">
    <property type="entry name" value="FI17812P1-RELATED"/>
    <property type="match status" value="1"/>
</dbReference>
<evidence type="ECO:0000256" key="5">
    <source>
        <dbReference type="ARBA" id="ARBA00022801"/>
    </source>
</evidence>
<dbReference type="Gene3D" id="3.40.390.10">
    <property type="entry name" value="Collagenase (Catalytic Domain)"/>
    <property type="match status" value="1"/>
</dbReference>
<dbReference type="SUPFAM" id="SSF55486">
    <property type="entry name" value="Metalloproteases ('zincins'), catalytic domain"/>
    <property type="match status" value="1"/>
</dbReference>
<evidence type="ECO:0000256" key="4">
    <source>
        <dbReference type="ARBA" id="ARBA00022723"/>
    </source>
</evidence>
<dbReference type="GO" id="GO:0046872">
    <property type="term" value="F:metal ion binding"/>
    <property type="evidence" value="ECO:0007669"/>
    <property type="project" value="UniProtKB-KW"/>
</dbReference>
<accession>A0A3M0A1L3</accession>
<dbReference type="InterPro" id="IPR000718">
    <property type="entry name" value="Peptidase_M13"/>
</dbReference>
<name>A0A3M0A1L3_9BACT</name>
<dbReference type="Pfam" id="PF05649">
    <property type="entry name" value="Peptidase_M13_N"/>
    <property type="match status" value="1"/>
</dbReference>
<dbReference type="GO" id="GO:0005886">
    <property type="term" value="C:plasma membrane"/>
    <property type="evidence" value="ECO:0007669"/>
    <property type="project" value="TreeGrafter"/>
</dbReference>
<evidence type="ECO:0000259" key="9">
    <source>
        <dbReference type="Pfam" id="PF05649"/>
    </source>
</evidence>
<keyword evidence="7" id="KW-0482">Metalloprotease</keyword>
<keyword evidence="6" id="KW-0862">Zinc</keyword>
<dbReference type="GO" id="GO:0016485">
    <property type="term" value="P:protein processing"/>
    <property type="evidence" value="ECO:0007669"/>
    <property type="project" value="TreeGrafter"/>
</dbReference>
<evidence type="ECO:0000256" key="1">
    <source>
        <dbReference type="ARBA" id="ARBA00001947"/>
    </source>
</evidence>
<dbReference type="InterPro" id="IPR018497">
    <property type="entry name" value="Peptidase_M13_C"/>
</dbReference>
<dbReference type="Proteomes" id="UP000267246">
    <property type="component" value="Unassembled WGS sequence"/>
</dbReference>
<dbReference type="OrthoDB" id="9775677at2"/>
<dbReference type="AlphaFoldDB" id="A0A3M0A1L3"/>
<dbReference type="PRINTS" id="PR00786">
    <property type="entry name" value="NEPRILYSIN"/>
</dbReference>
<evidence type="ECO:0000256" key="2">
    <source>
        <dbReference type="ARBA" id="ARBA00007357"/>
    </source>
</evidence>
<evidence type="ECO:0000256" key="6">
    <source>
        <dbReference type="ARBA" id="ARBA00022833"/>
    </source>
</evidence>
<dbReference type="GO" id="GO:0004222">
    <property type="term" value="F:metalloendopeptidase activity"/>
    <property type="evidence" value="ECO:0007669"/>
    <property type="project" value="InterPro"/>
</dbReference>
<keyword evidence="3" id="KW-0645">Protease</keyword>
<dbReference type="RefSeq" id="WP_121940830.1">
    <property type="nucleotide sequence ID" value="NZ_CP137846.1"/>
</dbReference>
<evidence type="ECO:0000313" key="10">
    <source>
        <dbReference type="EMBL" id="RMA78526.1"/>
    </source>
</evidence>
<feature type="domain" description="Peptidase M13 C-terminal" evidence="8">
    <location>
        <begin position="442"/>
        <end position="632"/>
    </location>
</feature>
<dbReference type="EMBL" id="REFI01000007">
    <property type="protein sequence ID" value="RMA78526.1"/>
    <property type="molecule type" value="Genomic_DNA"/>
</dbReference>
<dbReference type="Pfam" id="PF01431">
    <property type="entry name" value="Peptidase_M13"/>
    <property type="match status" value="1"/>
</dbReference>
<gene>
    <name evidence="10" type="ORF">JN00_0356</name>
</gene>
<comment type="cofactor">
    <cofactor evidence="1">
        <name>Zn(2+)</name>
        <dbReference type="ChEBI" id="CHEBI:29105"/>
    </cofactor>
</comment>
<protein>
    <submittedName>
        <fullName evidence="10">Putative endopeptidase</fullName>
    </submittedName>
</protein>
<organism evidence="10 11">
    <name type="scientific">Metamycoplasma subdolum</name>
    <dbReference type="NCBI Taxonomy" id="92407"/>
    <lineage>
        <taxon>Bacteria</taxon>
        <taxon>Bacillati</taxon>
        <taxon>Mycoplasmatota</taxon>
        <taxon>Mycoplasmoidales</taxon>
        <taxon>Metamycoplasmataceae</taxon>
        <taxon>Metamycoplasma</taxon>
    </lineage>
</organism>
<evidence type="ECO:0000313" key="11">
    <source>
        <dbReference type="Proteomes" id="UP000267246"/>
    </source>
</evidence>
<evidence type="ECO:0000256" key="3">
    <source>
        <dbReference type="ARBA" id="ARBA00022670"/>
    </source>
</evidence>
<comment type="caution">
    <text evidence="10">The sequence shown here is derived from an EMBL/GenBank/DDBJ whole genome shotgun (WGS) entry which is preliminary data.</text>
</comment>
<dbReference type="PANTHER" id="PTHR11733">
    <property type="entry name" value="ZINC METALLOPROTEASE FAMILY M13 NEPRILYSIN-RELATED"/>
    <property type="match status" value="1"/>
</dbReference>
<evidence type="ECO:0000259" key="8">
    <source>
        <dbReference type="Pfam" id="PF01431"/>
    </source>
</evidence>
<evidence type="ECO:0000256" key="7">
    <source>
        <dbReference type="ARBA" id="ARBA00023049"/>
    </source>
</evidence>
<feature type="domain" description="Peptidase M13 N-terminal" evidence="9">
    <location>
        <begin position="8"/>
        <end position="384"/>
    </location>
</feature>
<keyword evidence="11" id="KW-1185">Reference proteome</keyword>
<dbReference type="InterPro" id="IPR024079">
    <property type="entry name" value="MetalloPept_cat_dom_sf"/>
</dbReference>
<dbReference type="Gene3D" id="1.10.1380.10">
    <property type="entry name" value="Neutral endopeptidase , domain2"/>
    <property type="match status" value="1"/>
</dbReference>
<sequence length="635" mass="73536">MNKKLIKKDFFEAVNGVWLKNAKIPEHQIGWGSFYQLGERITRLKKSLLNKWCEDQSDIKNEPILKEMIKFYKIVKNWQQRRIDGVKPIYKFLDLVSNINSWKDFENNFDTLTTYGFDSILNFGINQDFKDNSLQVLWLDDGPTILPEKGDYQNEEKKKPLLAVWSSMVKKLLVKIIKDENKADDLIKKALEYDELIAKFVKSAVEKANYIESYNVYEVEKINNQKFVNISKIINDLIGTNVEKVVVVNPKFVEALPTLINENTFEMFKAHLFIRSMLTMTGFLDNSTRKIAAEYRMAIAGLKKPYAKERVAIETTLSTFSMPFGIYYGKTYFGKEAKADVERMVQKFIKIYKTRLQNNNWLSEATKEKAILKLSKLGVHVGYPTEMRDYYNDLKVKEYEDSGLDLLSNAMEFRKIVNKYYMKQYMQPVNKNLWSMSPATVNAYFAAEHNHIVFPAAILNPPFYSTKYSSSKNYGGIGTVIAHEISHAFDNNGAKFDETGKMANWWTDEDKQNFESKTQAMIDLFEGKETEFGKCNGKLTVSENIADAGGVSCALEAAKSEPDFSAKDFYINFATIWRAKYRKQFAEYLLRVDVHAPAKLRANIQIMNSDDFYTTFDITKKDGMYLPLEKRVKIW</sequence>
<dbReference type="InterPro" id="IPR042089">
    <property type="entry name" value="Peptidase_M13_dom_2"/>
</dbReference>
<reference evidence="10 11" key="1">
    <citation type="submission" date="2018-10" db="EMBL/GenBank/DDBJ databases">
        <title>Genomic Encyclopedia of Archaeal and Bacterial Type Strains, Phase II (KMG-II): from individual species to whole genera.</title>
        <authorList>
            <person name="Goeker M."/>
        </authorList>
    </citation>
    <scope>NUCLEOTIDE SEQUENCE [LARGE SCALE GENOMIC DNA]</scope>
    <source>
        <strain evidence="10 11">ATCC 29870</strain>
    </source>
</reference>
<comment type="similarity">
    <text evidence="2">Belongs to the peptidase M13 family.</text>
</comment>
<dbReference type="PROSITE" id="PS51885">
    <property type="entry name" value="NEPRILYSIN"/>
    <property type="match status" value="1"/>
</dbReference>
<dbReference type="CDD" id="cd08662">
    <property type="entry name" value="M13"/>
    <property type="match status" value="1"/>
</dbReference>
<dbReference type="InterPro" id="IPR008753">
    <property type="entry name" value="Peptidase_M13_N"/>
</dbReference>
<keyword evidence="5" id="KW-0378">Hydrolase</keyword>
<proteinExistence type="inferred from homology"/>